<dbReference type="Proteomes" id="UP000002402">
    <property type="component" value="Chromosome"/>
</dbReference>
<gene>
    <name evidence="1" type="ordered locus">MXAN_4129</name>
</gene>
<dbReference type="SUPFAM" id="SSF46785">
    <property type="entry name" value="Winged helix' DNA-binding domain"/>
    <property type="match status" value="1"/>
</dbReference>
<organism evidence="1 2">
    <name type="scientific">Myxococcus xanthus (strain DK1622)</name>
    <dbReference type="NCBI Taxonomy" id="246197"/>
    <lineage>
        <taxon>Bacteria</taxon>
        <taxon>Pseudomonadati</taxon>
        <taxon>Myxococcota</taxon>
        <taxon>Myxococcia</taxon>
        <taxon>Myxococcales</taxon>
        <taxon>Cystobacterineae</taxon>
        <taxon>Myxococcaceae</taxon>
        <taxon>Myxococcus</taxon>
    </lineage>
</organism>
<dbReference type="Pfam" id="PF13412">
    <property type="entry name" value="HTH_24"/>
    <property type="match status" value="1"/>
</dbReference>
<accession>Q1D4W9</accession>
<evidence type="ECO:0000313" key="1">
    <source>
        <dbReference type="EMBL" id="ABF89256.1"/>
    </source>
</evidence>
<dbReference type="EMBL" id="CP000113">
    <property type="protein sequence ID" value="ABF89256.1"/>
    <property type="molecule type" value="Genomic_DNA"/>
</dbReference>
<proteinExistence type="predicted"/>
<dbReference type="EnsemblBacteria" id="ABF89256">
    <property type="protein sequence ID" value="ABF89256"/>
    <property type="gene ID" value="MXAN_4129"/>
</dbReference>
<sequence>MCNPWRMSMKALGTLESKIERLVHEHLVEQQRLVKAAVERAFSVLAPAPSVAMQRRGTRVRRSSGALADLAERLLEAVQECPGETMAALAARVGEKPRALHRPMMRLKQEGRVRRAGERNATRYFPM</sequence>
<name>Q1D4W9_MYXXD</name>
<dbReference type="InterPro" id="IPR036390">
    <property type="entry name" value="WH_DNA-bd_sf"/>
</dbReference>
<protein>
    <submittedName>
        <fullName evidence="1">Uncharacterized protein</fullName>
    </submittedName>
</protein>
<keyword evidence="2" id="KW-1185">Reference proteome</keyword>
<evidence type="ECO:0000313" key="2">
    <source>
        <dbReference type="Proteomes" id="UP000002402"/>
    </source>
</evidence>
<reference evidence="1 2" key="1">
    <citation type="journal article" date="2006" name="Proc. Natl. Acad. Sci. U.S.A.">
        <title>Evolution of sensory complexity recorded in a myxobacterial genome.</title>
        <authorList>
            <person name="Goldman B.S."/>
            <person name="Nierman W.C."/>
            <person name="Kaiser D."/>
            <person name="Slater S.C."/>
            <person name="Durkin A.S."/>
            <person name="Eisen J.A."/>
            <person name="Ronning C.M."/>
            <person name="Barbazuk W.B."/>
            <person name="Blanchard M."/>
            <person name="Field C."/>
            <person name="Halling C."/>
            <person name="Hinkle G."/>
            <person name="Iartchuk O."/>
            <person name="Kim H.S."/>
            <person name="Mackenzie C."/>
            <person name="Madupu R."/>
            <person name="Miller N."/>
            <person name="Shvartsbeyn A."/>
            <person name="Sullivan S.A."/>
            <person name="Vaudin M."/>
            <person name="Wiegand R."/>
            <person name="Kaplan H.B."/>
        </authorList>
    </citation>
    <scope>NUCLEOTIDE SEQUENCE [LARGE SCALE GENOMIC DNA]</scope>
    <source>
        <strain evidence="2">DK1622</strain>
    </source>
</reference>
<dbReference type="HOGENOM" id="CLU_2106319_0_0_7"/>
<dbReference type="AlphaFoldDB" id="Q1D4W9"/>
<dbReference type="KEGG" id="mxa:MXAN_4129"/>